<dbReference type="EMBL" id="JABAHZ010000001">
    <property type="protein sequence ID" value="NLR77343.1"/>
    <property type="molecule type" value="Genomic_DNA"/>
</dbReference>
<evidence type="ECO:0000313" key="5">
    <source>
        <dbReference type="EMBL" id="NLR77343.1"/>
    </source>
</evidence>
<dbReference type="PANTHER" id="PTHR42756:SF1">
    <property type="entry name" value="TRANSCRIPTIONAL REPRESSOR OF EMRAB OPERON"/>
    <property type="match status" value="1"/>
</dbReference>
<evidence type="ECO:0000256" key="3">
    <source>
        <dbReference type="ARBA" id="ARBA00023163"/>
    </source>
</evidence>
<organism evidence="5 6">
    <name type="scientific">Chitinophaga eiseniae</name>
    <dbReference type="NCBI Taxonomy" id="634771"/>
    <lineage>
        <taxon>Bacteria</taxon>
        <taxon>Pseudomonadati</taxon>
        <taxon>Bacteroidota</taxon>
        <taxon>Chitinophagia</taxon>
        <taxon>Chitinophagales</taxon>
        <taxon>Chitinophagaceae</taxon>
        <taxon>Chitinophaga</taxon>
    </lineage>
</organism>
<evidence type="ECO:0000259" key="4">
    <source>
        <dbReference type="PROSITE" id="PS50995"/>
    </source>
</evidence>
<keyword evidence="6" id="KW-1185">Reference proteome</keyword>
<name>A0A847SC77_9BACT</name>
<reference evidence="5 6" key="1">
    <citation type="submission" date="2020-04" db="EMBL/GenBank/DDBJ databases">
        <authorList>
            <person name="Yin C."/>
        </authorList>
    </citation>
    <scope>NUCLEOTIDE SEQUENCE [LARGE SCALE GENOMIC DNA]</scope>
    <source>
        <strain evidence="5 6">Ak56</strain>
    </source>
</reference>
<keyword evidence="2" id="KW-0238">DNA-binding</keyword>
<dbReference type="PROSITE" id="PS50995">
    <property type="entry name" value="HTH_MARR_2"/>
    <property type="match status" value="1"/>
</dbReference>
<dbReference type="Gene3D" id="1.10.10.10">
    <property type="entry name" value="Winged helix-like DNA-binding domain superfamily/Winged helix DNA-binding domain"/>
    <property type="match status" value="1"/>
</dbReference>
<dbReference type="InterPro" id="IPR036390">
    <property type="entry name" value="WH_DNA-bd_sf"/>
</dbReference>
<feature type="domain" description="HTH marR-type" evidence="4">
    <location>
        <begin position="45"/>
        <end position="178"/>
    </location>
</feature>
<dbReference type="RefSeq" id="WP_211092169.1">
    <property type="nucleotide sequence ID" value="NZ_JABAHZ010000001.1"/>
</dbReference>
<keyword evidence="3" id="KW-0804">Transcription</keyword>
<dbReference type="InterPro" id="IPR000835">
    <property type="entry name" value="HTH_MarR-typ"/>
</dbReference>
<evidence type="ECO:0000256" key="1">
    <source>
        <dbReference type="ARBA" id="ARBA00023015"/>
    </source>
</evidence>
<keyword evidence="1" id="KW-0805">Transcription regulation</keyword>
<accession>A0A847SC77</accession>
<dbReference type="Pfam" id="PF13463">
    <property type="entry name" value="HTH_27"/>
    <property type="match status" value="1"/>
</dbReference>
<protein>
    <submittedName>
        <fullName evidence="5">MarR family transcriptional regulator</fullName>
    </submittedName>
</protein>
<evidence type="ECO:0000256" key="2">
    <source>
        <dbReference type="ARBA" id="ARBA00023125"/>
    </source>
</evidence>
<dbReference type="PANTHER" id="PTHR42756">
    <property type="entry name" value="TRANSCRIPTIONAL REGULATOR, MARR"/>
    <property type="match status" value="1"/>
</dbReference>
<dbReference type="GO" id="GO:0003677">
    <property type="term" value="F:DNA binding"/>
    <property type="evidence" value="ECO:0007669"/>
    <property type="project" value="UniProtKB-KW"/>
</dbReference>
<dbReference type="InterPro" id="IPR036388">
    <property type="entry name" value="WH-like_DNA-bd_sf"/>
</dbReference>
<comment type="caution">
    <text evidence="5">The sequence shown here is derived from an EMBL/GenBank/DDBJ whole genome shotgun (WGS) entry which is preliminary data.</text>
</comment>
<dbReference type="Proteomes" id="UP000552864">
    <property type="component" value="Unassembled WGS sequence"/>
</dbReference>
<gene>
    <name evidence="5" type="ORF">HGH91_01825</name>
</gene>
<dbReference type="AlphaFoldDB" id="A0A847SC77"/>
<evidence type="ECO:0000313" key="6">
    <source>
        <dbReference type="Proteomes" id="UP000552864"/>
    </source>
</evidence>
<dbReference type="SUPFAM" id="SSF46785">
    <property type="entry name" value="Winged helix' DNA-binding domain"/>
    <property type="match status" value="1"/>
</dbReference>
<dbReference type="GO" id="GO:0003700">
    <property type="term" value="F:DNA-binding transcription factor activity"/>
    <property type="evidence" value="ECO:0007669"/>
    <property type="project" value="InterPro"/>
</dbReference>
<proteinExistence type="predicted"/>
<sequence>MKLISAWETYTKQHPGTSATEFCMYFLAKESNSQLFSGLTPPDLDTVFAKLIGRLAGMQTAYSKMALQEIPEFELDWFYFLNSIYHLKEVKKTQIIQYNFTEQTTGIDILNRLKKQGYITERTDPEDKRAKLVSLTKAGEKILFKLYQLLHKPTLLMYSDLDDKDKQVVINLLKDTEQKHQEVLSNAKNKTIDELLTAALGTEKMAQITLEQQKKIAAFSGSKRHDKHA</sequence>
<dbReference type="SMART" id="SM00347">
    <property type="entry name" value="HTH_MARR"/>
    <property type="match status" value="1"/>
</dbReference>